<feature type="signal peptide" evidence="1">
    <location>
        <begin position="1"/>
        <end position="19"/>
    </location>
</feature>
<protein>
    <submittedName>
        <fullName evidence="2">Uncharacterized protein</fullName>
    </submittedName>
</protein>
<evidence type="ECO:0000313" key="3">
    <source>
        <dbReference type="Proteomes" id="UP001177023"/>
    </source>
</evidence>
<keyword evidence="3" id="KW-1185">Reference proteome</keyword>
<dbReference type="CDD" id="cd16021">
    <property type="entry name" value="ALP_like"/>
    <property type="match status" value="1"/>
</dbReference>
<feature type="chain" id="PRO_5041251021" evidence="1">
    <location>
        <begin position="20"/>
        <end position="609"/>
    </location>
</feature>
<keyword evidence="1" id="KW-0732">Signal</keyword>
<dbReference type="SUPFAM" id="SSF53649">
    <property type="entry name" value="Alkaline phosphatase-like"/>
    <property type="match status" value="1"/>
</dbReference>
<dbReference type="GO" id="GO:0005615">
    <property type="term" value="C:extracellular space"/>
    <property type="evidence" value="ECO:0007669"/>
    <property type="project" value="TreeGrafter"/>
</dbReference>
<gene>
    <name evidence="2" type="ORF">MSPICULIGERA_LOCUS15401</name>
</gene>
<organism evidence="2 3">
    <name type="scientific">Mesorhabditis spiculigera</name>
    <dbReference type="NCBI Taxonomy" id="96644"/>
    <lineage>
        <taxon>Eukaryota</taxon>
        <taxon>Metazoa</taxon>
        <taxon>Ecdysozoa</taxon>
        <taxon>Nematoda</taxon>
        <taxon>Chromadorea</taxon>
        <taxon>Rhabditida</taxon>
        <taxon>Rhabditina</taxon>
        <taxon>Rhabditomorpha</taxon>
        <taxon>Rhabditoidea</taxon>
        <taxon>Rhabditidae</taxon>
        <taxon>Mesorhabditinae</taxon>
        <taxon>Mesorhabditis</taxon>
    </lineage>
</organism>
<dbReference type="Pfam" id="PF02995">
    <property type="entry name" value="DUF229"/>
    <property type="match status" value="1"/>
</dbReference>
<evidence type="ECO:0000256" key="1">
    <source>
        <dbReference type="SAM" id="SignalP"/>
    </source>
</evidence>
<dbReference type="PANTHER" id="PTHR10974:SF75">
    <property type="entry name" value="SULFATASE DOMAIN-CONTAINING PROTEIN"/>
    <property type="match status" value="1"/>
</dbReference>
<feature type="non-terminal residue" evidence="2">
    <location>
        <position position="609"/>
    </location>
</feature>
<dbReference type="InterPro" id="IPR017850">
    <property type="entry name" value="Alkaline_phosphatase_core_sf"/>
</dbReference>
<comment type="caution">
    <text evidence="2">The sequence shown here is derived from an EMBL/GenBank/DDBJ whole genome shotgun (WGS) entry which is preliminary data.</text>
</comment>
<reference evidence="2" key="1">
    <citation type="submission" date="2023-06" db="EMBL/GenBank/DDBJ databases">
        <authorList>
            <person name="Delattre M."/>
        </authorList>
    </citation>
    <scope>NUCLEOTIDE SEQUENCE</scope>
    <source>
        <strain evidence="2">AF72</strain>
    </source>
</reference>
<dbReference type="AlphaFoldDB" id="A0AA36CXE4"/>
<accession>A0AA36CXE4</accession>
<proteinExistence type="predicted"/>
<sequence length="609" mass="69701">MVKPFVAWLLAIRSFPVKGLSLPYLVAEYTNNETLGSNATVRAVHDLFASCPLKIYDPFHKDIGGTIKLKDPLSGCQKTRFHMTILENGVITMNSFATEAEWCRFRCHHYLTPMRHQAGPWTKLRKGQTKPIVCDFVRTECFDARNISIEQNIHMNIAEHQNRTLPSREPPQPGNLQPDIHVIVLDSVSSTQARRSLPRTLSYLENELEAVRFNHLNKVGDNSMPNGFAFLLGWRIVESMRSVVGADDLQPDHPLKNICQEYRDDDPVIFREFEALGFQHPEANHIFRPMVTSWKTDYTLRATMTQKTCFEMHIAQLDYHKKFLRAYKGIPKFGLTWIGALVHDDANMLFHTDEHFEDFFKSNRDYLKNSFVFFMADHGMRIGATVTTDLGRREINNPMLHIVVPEWMRKNDEVQQNLASNANMLLTPFDVHATFLDIFEEVKRGNFTNFSPKEVIPAEFNANNGSSLLRQSRRFAERNCRNIPTDAGYCLCEYSQKAVNKPALADGMAQLGVDEINGIVEEAGVASRCTTLKLGSERTLKAYVPETHTRLYEIVFQTLPDHGKFKMMVRIGEGGLLQRVSQISRLNAYGNRRCVADSHPQLRIYCHCK</sequence>
<dbReference type="EMBL" id="CATQJA010002648">
    <property type="protein sequence ID" value="CAJ0577123.1"/>
    <property type="molecule type" value="Genomic_DNA"/>
</dbReference>
<dbReference type="Proteomes" id="UP001177023">
    <property type="component" value="Unassembled WGS sequence"/>
</dbReference>
<dbReference type="InterPro" id="IPR004245">
    <property type="entry name" value="DUF229"/>
</dbReference>
<name>A0AA36CXE4_9BILA</name>
<dbReference type="PANTHER" id="PTHR10974">
    <property type="entry name" value="FI08016P-RELATED"/>
    <property type="match status" value="1"/>
</dbReference>
<evidence type="ECO:0000313" key="2">
    <source>
        <dbReference type="EMBL" id="CAJ0577123.1"/>
    </source>
</evidence>